<feature type="transmembrane region" description="Helical" evidence="8">
    <location>
        <begin position="2633"/>
        <end position="2654"/>
    </location>
</feature>
<dbReference type="PROSITE" id="PS50088">
    <property type="entry name" value="ANK_REPEAT"/>
    <property type="match status" value="4"/>
</dbReference>
<keyword evidence="2" id="KW-0813">Transport</keyword>
<evidence type="ECO:0000256" key="5">
    <source>
        <dbReference type="ARBA" id="ARBA00023136"/>
    </source>
</evidence>
<organism evidence="10 11">
    <name type="scientific">Aspergillus oryzae</name>
    <name type="common">Yellow koji mold</name>
    <dbReference type="NCBI Taxonomy" id="5062"/>
    <lineage>
        <taxon>Eukaryota</taxon>
        <taxon>Fungi</taxon>
        <taxon>Dikarya</taxon>
        <taxon>Ascomycota</taxon>
        <taxon>Pezizomycotina</taxon>
        <taxon>Eurotiomycetes</taxon>
        <taxon>Eurotiomycetidae</taxon>
        <taxon>Eurotiales</taxon>
        <taxon>Aspergillaceae</taxon>
        <taxon>Aspergillus</taxon>
        <taxon>Aspergillus subgen. Circumdati</taxon>
    </lineage>
</organism>
<dbReference type="EMBL" id="MKZY01000005">
    <property type="protein sequence ID" value="OOO08982.1"/>
    <property type="molecule type" value="Genomic_DNA"/>
</dbReference>
<dbReference type="FunFam" id="1.20.1250.20:FF:000364">
    <property type="entry name" value="MFS general substrate transporter"/>
    <property type="match status" value="1"/>
</dbReference>
<evidence type="ECO:0000256" key="2">
    <source>
        <dbReference type="ARBA" id="ARBA00022448"/>
    </source>
</evidence>
<keyword evidence="5 8" id="KW-0472">Membrane</keyword>
<dbReference type="Gene3D" id="2.40.128.600">
    <property type="match status" value="1"/>
</dbReference>
<evidence type="ECO:0000256" key="6">
    <source>
        <dbReference type="PROSITE-ProRule" id="PRU00023"/>
    </source>
</evidence>
<dbReference type="eggNOG" id="KOG4177">
    <property type="taxonomic scope" value="Eukaryota"/>
</dbReference>
<dbReference type="Pfam" id="PF12796">
    <property type="entry name" value="Ank_2"/>
    <property type="match status" value="1"/>
</dbReference>
<feature type="compositionally biased region" description="Basic and acidic residues" evidence="7">
    <location>
        <begin position="814"/>
        <end position="825"/>
    </location>
</feature>
<dbReference type="Pfam" id="PF26128">
    <property type="entry name" value="Gad2"/>
    <property type="match status" value="1"/>
</dbReference>
<dbReference type="InterPro" id="IPR036259">
    <property type="entry name" value="MFS_trans_sf"/>
</dbReference>
<proteinExistence type="predicted"/>
<feature type="transmembrane region" description="Helical" evidence="8">
    <location>
        <begin position="2301"/>
        <end position="2321"/>
    </location>
</feature>
<dbReference type="Gene3D" id="1.25.40.20">
    <property type="entry name" value="Ankyrin repeat-containing domain"/>
    <property type="match status" value="4"/>
</dbReference>
<dbReference type="PROSITE" id="PS50297">
    <property type="entry name" value="ANK_REP_REGION"/>
    <property type="match status" value="3"/>
</dbReference>
<feature type="transmembrane region" description="Helical" evidence="8">
    <location>
        <begin position="2333"/>
        <end position="2353"/>
    </location>
</feature>
<dbReference type="Proteomes" id="UP000190312">
    <property type="component" value="Unassembled WGS sequence"/>
</dbReference>
<dbReference type="PANTHER" id="PTHR43791:SF54">
    <property type="entry name" value="MAJOR FACILITATOR SUPERFAMILY (MFS) PROFILE DOMAIN-CONTAINING PROTEIN-RELATED"/>
    <property type="match status" value="1"/>
</dbReference>
<dbReference type="OrthoDB" id="539213at2759"/>
<keyword evidence="6" id="KW-0040">ANK repeat</keyword>
<feature type="transmembrane region" description="Helical" evidence="8">
    <location>
        <begin position="2569"/>
        <end position="2589"/>
    </location>
</feature>
<feature type="repeat" description="ANK" evidence="6">
    <location>
        <begin position="1012"/>
        <end position="1039"/>
    </location>
</feature>
<name>A0A1S9DIT4_ASPOZ</name>
<gene>
    <name evidence="10" type="ORF">OAory_01102780</name>
</gene>
<dbReference type="Gene3D" id="3.40.710.10">
    <property type="entry name" value="DD-peptidase/beta-lactamase superfamily"/>
    <property type="match status" value="1"/>
</dbReference>
<feature type="region of interest" description="Disordered" evidence="7">
    <location>
        <begin position="814"/>
        <end position="835"/>
    </location>
</feature>
<accession>A0A1S9DIT4</accession>
<dbReference type="Pfam" id="PF00023">
    <property type="entry name" value="Ank"/>
    <property type="match status" value="1"/>
</dbReference>
<feature type="transmembrane region" description="Helical" evidence="8">
    <location>
        <begin position="2666"/>
        <end position="2689"/>
    </location>
</feature>
<dbReference type="Pfam" id="PF00144">
    <property type="entry name" value="Beta-lactamase"/>
    <property type="match status" value="1"/>
</dbReference>
<dbReference type="VEuPathDB" id="FungiDB:AO090026000219"/>
<feature type="repeat" description="ANK" evidence="6">
    <location>
        <begin position="1045"/>
        <end position="1077"/>
    </location>
</feature>
<evidence type="ECO:0000256" key="8">
    <source>
        <dbReference type="SAM" id="Phobius"/>
    </source>
</evidence>
<dbReference type="InterPro" id="IPR036770">
    <property type="entry name" value="Ankyrin_rpt-contain_sf"/>
</dbReference>
<dbReference type="InterPro" id="IPR020846">
    <property type="entry name" value="MFS_dom"/>
</dbReference>
<dbReference type="FunFam" id="1.20.1250.20:FF:000034">
    <property type="entry name" value="MFS general substrate transporter"/>
    <property type="match status" value="1"/>
</dbReference>
<feature type="region of interest" description="Disordered" evidence="7">
    <location>
        <begin position="1505"/>
        <end position="1526"/>
    </location>
</feature>
<evidence type="ECO:0000259" key="9">
    <source>
        <dbReference type="PROSITE" id="PS50850"/>
    </source>
</evidence>
<dbReference type="Pfam" id="PF07690">
    <property type="entry name" value="MFS_1"/>
    <property type="match status" value="1"/>
</dbReference>
<feature type="region of interest" description="Disordered" evidence="7">
    <location>
        <begin position="1119"/>
        <end position="1145"/>
    </location>
</feature>
<dbReference type="InterPro" id="IPR002110">
    <property type="entry name" value="Ankyrin_rpt"/>
</dbReference>
<evidence type="ECO:0000256" key="3">
    <source>
        <dbReference type="ARBA" id="ARBA00022692"/>
    </source>
</evidence>
<comment type="subcellular location">
    <subcellularLocation>
        <location evidence="1">Membrane</location>
        <topology evidence="1">Multi-pass membrane protein</topology>
    </subcellularLocation>
</comment>
<evidence type="ECO:0000256" key="4">
    <source>
        <dbReference type="ARBA" id="ARBA00022989"/>
    </source>
</evidence>
<reference evidence="10 11" key="1">
    <citation type="submission" date="2016-10" db="EMBL/GenBank/DDBJ databases">
        <title>Genome sequencing of Aspergillus oryzae BCC7051.</title>
        <authorList>
            <person name="Thammarongtham C."/>
            <person name="Vorapreeda T."/>
            <person name="Nookaew I."/>
            <person name="Srisuk T."/>
            <person name="Land M."/>
            <person name="Jeennor S."/>
            <person name="Laoteng K."/>
        </authorList>
    </citation>
    <scope>NUCLEOTIDE SEQUENCE [LARGE SCALE GENOMIC DNA]</scope>
    <source>
        <strain evidence="10 11">BCC7051</strain>
    </source>
</reference>
<evidence type="ECO:0000313" key="11">
    <source>
        <dbReference type="Proteomes" id="UP000190312"/>
    </source>
</evidence>
<feature type="transmembrane region" description="Helical" evidence="8">
    <location>
        <begin position="2394"/>
        <end position="2415"/>
    </location>
</feature>
<dbReference type="InterPro" id="IPR021860">
    <property type="entry name" value="Peptidase_S12_Pab87-rel_C"/>
</dbReference>
<protein>
    <submittedName>
        <fullName evidence="10">Ankyrin repeat-containing domain-containing protein</fullName>
    </submittedName>
</protein>
<dbReference type="PROSITE" id="PS50850">
    <property type="entry name" value="MFS"/>
    <property type="match status" value="1"/>
</dbReference>
<feature type="transmembrane region" description="Helical" evidence="8">
    <location>
        <begin position="2427"/>
        <end position="2450"/>
    </location>
</feature>
<dbReference type="Pfam" id="PF11954">
    <property type="entry name" value="DUF3471"/>
    <property type="match status" value="1"/>
</dbReference>
<feature type="repeat" description="ANK" evidence="6">
    <location>
        <begin position="2047"/>
        <end position="2079"/>
    </location>
</feature>
<dbReference type="Gene3D" id="1.20.1250.20">
    <property type="entry name" value="MFS general substrate transporter like domains"/>
    <property type="match status" value="2"/>
</dbReference>
<dbReference type="InterPro" id="IPR012338">
    <property type="entry name" value="Beta-lactam/transpept-like"/>
</dbReference>
<feature type="region of interest" description="Disordered" evidence="7">
    <location>
        <begin position="1071"/>
        <end position="1104"/>
    </location>
</feature>
<comment type="caution">
    <text evidence="10">The sequence shown here is derived from an EMBL/GenBank/DDBJ whole genome shotgun (WGS) entry which is preliminary data.</text>
</comment>
<evidence type="ECO:0000256" key="7">
    <source>
        <dbReference type="SAM" id="MobiDB-lite"/>
    </source>
</evidence>
<evidence type="ECO:0000256" key="1">
    <source>
        <dbReference type="ARBA" id="ARBA00004141"/>
    </source>
</evidence>
<sequence>MTIRQHPSPFTLEFDSLVQRQLEKWKVPGITISVVHGSSTFAKAYGIAEFPDKKMTVDSLFTTCSTTKAFTAAAVSMVIDDTKKTPSPLRWDTPIASLIRDDFVLADNHATMNTTLEDALAHRSGLPGHLFAMIGAYPNETLREAVRKLRHLPLAYPPRTTFDYCNHMFMVVSHVLEQITGESLGEFLRKRIWSPLNMKDTYFSVQDVKRCPVTSPKLVQGYTWVPEKGCYVAEPHMNYAPTTGTGAMVSNVLDYAKWLRAMIYKKAPISPEGHTSLIHPRTVVSKDDKDTAYPPAPYHLYALGWFVDTYRGQQLYWHSGSWAGFGIMVGFIAEKQFGFAIMGNTQRARNAQLELYLYLIDTLLGVSGSERVEFIERMTKRMADVAEKRSESINETKKRLFPSLLAKPLPHILPLHAYTGIYSHPGYGIITLRVKDGHLQADLSDRVEAMTISLEHTAGEFFVARMCTATMRESLRAEFYVDSAGTARKLGMDWINKNQATPIAQLIKPYNEHEAVVRKLFAQEPSHPALRDNHLNIVPLYDTSGKTIVPSRPRDPSSESPDLQEKYVMPLKAESRRAYGDPAVVSSLEDFRNNFNIFSEGSLSDMDWNNVVVAGSAVVTCLMPVPEQYRGSKRALRQFYHDKYAPASDVDLFLYGLTEEQAIEKIKQIEDKIKNAILYETTTIRTKNTITIVSQYPTRHVQIVLRIYKSISEILTGFDVDCSCAAFDGKQVYASPRALAAYITQTNTIDLTRRSPSYENRLSKYSHRGFEIFCPQLERCRVDPTIYERSFSRTVGLARLLVLERLPKSSDRDAYLEQRREERGRPARQQQMRSLKSLNGNVKSDWEDEIPEWMEGDEYSDYHTMTIPYGPKFHAKRIERLVYTKDLLLNAEWNKPKDRDVNLHRHPAFFGNVEDVIHDCCGYCPEPVTPEEKEVAEKESKNYISGDISFIKDDPGRQEIGSFNPITETDWTEMAYVGNTEQLCQAIVDHDLAAVKEWLSQDERDPNSRDYTGRTPLHLACMASTPEIVQCLVDHGARLISRLADGRTALHIAAARGSVEMIRILLHKSEENEAEEDKRQELRKAKAAQDSQHGADEAGSEPEDIETVGMEADATSYTSGSFVKVQKEGDDATSAEGLSEDENVQEPDIYDINAVSWDSHTSPLHLAILNGHVDVVEELVASFGADVLLPIKLLNSQGNSSRGAILTLVLTLQLPLEKAKAMTKKLLQLGASPAQADLKYNTPLHYIAASTYDDLIDVFLDQNKPVTMKAINHLAFVGYSWNPDAYSAFMTAINTKNPIGALKLLEAGAEPSIDFGKFVKSGQVLDSIRTNSSERNREIFRQNFTQPIVLAIQKELPEVALELVTRGVDPNTLSPDGYKVEYEDYVRDSLHGKSLLDCVRDKIKELQQYQGEVVDLNAPRPLEPDSFYLKDFEANTYQLWTAERELNKAKRSYEKSLKVYEQGISDSENRKGVESKLQTIRDLVEQFEKLETVLSEKGAKTFKELFPDLQQPDDEDESSSPNRDCDDPFELEFTFNISDLTDEKKDGYIKLFEAAWNGDLDTIRSLTLAMWGEGNEQPPLQIAITDSNRLSPFSIASLRGHLDVAKAILEIVQAQYKKEEHSGHERFEMCSDCSSEDSEDSGNPRIYSEVVDDKFTIDDIGEVATQVECHITPLEVLNWYCPKSEWFLSPDAMAKCRESPFGKPSNLLEYAIWMDDVKLLVFLLEMGEELTSKDTDSEFAAFGVPNKTVHLAIAEGRLRCLEELIRRTGADLPLDALVRESGVQVHEKPGYYQGLSIHGKKRADWAAAGRGQLQHPTNKSSPLLVSAVLGSLKSTEWYMSTAPSRHYVEFSKTHEQDHRLKLLAKSSSGIEKSLMSWLNAKSNLVLHCAILSTPTLESRRLVEYLVREVPECLETRSAGRYTPLALAYSLNRADYADILIKAGASQTVRDSRGNNLIHLLLCGIDGDTSGKPGNIKRLLGLLDPRLAPSLLVERSSDEPGSVTPFARWMHHAYFNGSDADRLIDIARILLEFAESTGQKHLELLDGTGNTPVHYAVKHELVQILELMMDRRPDLLYRENATGNTPLELEEDAWTLKATSEPPSFRTRDRSWNGRWITDANMVDVDPESFLPDLRPPEKSLRDVCHERASGRPEKRKLVTLNEANEVAKRLAAQKSSRWGQRQSQGFTETDQVARWCLVEMSFAKPMEHSLDLQDDKIPDPKHQERVPAIVTIENFRVLGLDPEDEDFYLNYPPERRKMTRRKVDIRLVPMLAVLYLISHLDRANIGNAKIEGMMEDLNLDGIQWNIILSIFFVPYVLLEVPSNMLLKTFSRPSVYLGILIVSWGIIMTLTGVVKNFAGLMVVRVLLGVFEAGFFPGAVYLCTQWYMPKDLSTRLAYFYCASALSGAFSGLLAAAIAKMDGVGGYAGWRWIFIIEGLFTVMLGVACFWFLIDSPSLSGRWLEPDEIRFLELQKFIKEGGQFKDEEHEQQQRSRWKDLLSVMTNWRMYILAYILLCQSACSYGNKFTLPSITEAMGFSNTNAQLMTVPPYVAGAISAVCFSSLSDRFYWRMPFVVIPLALLTVGYGIIISFDGKLEENIGPSFFAVILAMIGLYPVHPATTSWTSNNLTPSNRRAIGVAFNICVGNIGGIIGSYMYMDSEKPKYYTGFGLSIAFGGSALILALILEASFWWENKKRSKMSESEVREQYTEEQLMNMGDKSPLFKYTL</sequence>
<dbReference type="PANTHER" id="PTHR43791">
    <property type="entry name" value="PERMEASE-RELATED"/>
    <property type="match status" value="1"/>
</dbReference>
<dbReference type="GO" id="GO:0022857">
    <property type="term" value="F:transmembrane transporter activity"/>
    <property type="evidence" value="ECO:0007669"/>
    <property type="project" value="InterPro"/>
</dbReference>
<dbReference type="SUPFAM" id="SSF103473">
    <property type="entry name" value="MFS general substrate transporter"/>
    <property type="match status" value="1"/>
</dbReference>
<dbReference type="SUPFAM" id="SSF48403">
    <property type="entry name" value="Ankyrin repeat"/>
    <property type="match status" value="3"/>
</dbReference>
<evidence type="ECO:0000313" key="10">
    <source>
        <dbReference type="EMBL" id="OOO08982.1"/>
    </source>
</evidence>
<feature type="transmembrane region" description="Helical" evidence="8">
    <location>
        <begin position="2601"/>
        <end position="2621"/>
    </location>
</feature>
<feature type="compositionally biased region" description="Basic and acidic residues" evidence="7">
    <location>
        <begin position="1071"/>
        <end position="1084"/>
    </location>
</feature>
<feature type="domain" description="Major facilitator superfamily (MFS) profile" evidence="9">
    <location>
        <begin position="2267"/>
        <end position="2692"/>
    </location>
</feature>
<feature type="transmembrane region" description="Helical" evidence="8">
    <location>
        <begin position="2359"/>
        <end position="2382"/>
    </location>
</feature>
<dbReference type="InterPro" id="IPR001466">
    <property type="entry name" value="Beta-lactam-related"/>
</dbReference>
<dbReference type="eggNOG" id="KOG2533">
    <property type="taxonomic scope" value="Eukaryota"/>
</dbReference>
<dbReference type="GO" id="GO:0016020">
    <property type="term" value="C:membrane"/>
    <property type="evidence" value="ECO:0007669"/>
    <property type="project" value="UniProtKB-SubCell"/>
</dbReference>
<dbReference type="VEuPathDB" id="FungiDB:AO090038000542"/>
<dbReference type="SUPFAM" id="SSF56601">
    <property type="entry name" value="beta-lactamase/transpeptidase-like"/>
    <property type="match status" value="1"/>
</dbReference>
<keyword evidence="4 8" id="KW-1133">Transmembrane helix</keyword>
<keyword evidence="3 8" id="KW-0812">Transmembrane</keyword>
<dbReference type="InterPro" id="IPR011701">
    <property type="entry name" value="MFS"/>
</dbReference>
<dbReference type="SMART" id="SM00248">
    <property type="entry name" value="ANK"/>
    <property type="match status" value="11"/>
</dbReference>
<dbReference type="CDD" id="cd17327">
    <property type="entry name" value="MFS_FEN2_like"/>
    <property type="match status" value="1"/>
</dbReference>
<feature type="repeat" description="ANK" evidence="6">
    <location>
        <begin position="1159"/>
        <end position="1187"/>
    </location>
</feature>